<name>S4P1G9_9NEOP</name>
<reference evidence="1" key="1">
    <citation type="journal article" date="2013" name="BMC Genomics">
        <title>Unscrambling butterfly oogenesis.</title>
        <authorList>
            <person name="Carter J.M."/>
            <person name="Baker S.C."/>
            <person name="Pink R."/>
            <person name="Carter D.R."/>
            <person name="Collins A."/>
            <person name="Tomlin J."/>
            <person name="Gibbs M."/>
            <person name="Breuker C.J."/>
        </authorList>
    </citation>
    <scope>NUCLEOTIDE SEQUENCE</scope>
    <source>
        <tissue evidence="1">Ovary</tissue>
    </source>
</reference>
<evidence type="ECO:0000313" key="1">
    <source>
        <dbReference type="EMBL" id="JAA82093.1"/>
    </source>
</evidence>
<organism evidence="1">
    <name type="scientific">Pararge aegeria</name>
    <name type="common">speckled wood butterfly</name>
    <dbReference type="NCBI Taxonomy" id="116150"/>
    <lineage>
        <taxon>Eukaryota</taxon>
        <taxon>Metazoa</taxon>
        <taxon>Ecdysozoa</taxon>
        <taxon>Arthropoda</taxon>
        <taxon>Hexapoda</taxon>
        <taxon>Insecta</taxon>
        <taxon>Pterygota</taxon>
        <taxon>Neoptera</taxon>
        <taxon>Endopterygota</taxon>
        <taxon>Lepidoptera</taxon>
        <taxon>Glossata</taxon>
        <taxon>Ditrysia</taxon>
        <taxon>Papilionoidea</taxon>
        <taxon>Nymphalidae</taxon>
        <taxon>Satyrinae</taxon>
        <taxon>Satyrini</taxon>
        <taxon>Parargina</taxon>
        <taxon>Pararge</taxon>
    </lineage>
</organism>
<reference evidence="1" key="2">
    <citation type="submission" date="2013-05" db="EMBL/GenBank/DDBJ databases">
        <authorList>
            <person name="Carter J.-M."/>
            <person name="Baker S.C."/>
            <person name="Pink R."/>
            <person name="Carter D.R.F."/>
            <person name="Collins A."/>
            <person name="Tomlin J."/>
            <person name="Gibbs M."/>
            <person name="Breuker C.J."/>
        </authorList>
    </citation>
    <scope>NUCLEOTIDE SEQUENCE</scope>
    <source>
        <tissue evidence="1">Ovary</tissue>
    </source>
</reference>
<protein>
    <submittedName>
        <fullName evidence="1">Uncharacterized protein</fullName>
    </submittedName>
</protein>
<proteinExistence type="predicted"/>
<sequence>MNSPLMTVPTNEHIGVKVSIPLNEIPSLQAVSLHNPSQGVAQTLVKKNKHINEIRKDDTNTKSFSETNFSLK</sequence>
<dbReference type="EMBL" id="GAIX01010467">
    <property type="protein sequence ID" value="JAA82093.1"/>
    <property type="molecule type" value="Transcribed_RNA"/>
</dbReference>
<feature type="non-terminal residue" evidence="1">
    <location>
        <position position="72"/>
    </location>
</feature>
<accession>S4P1G9</accession>
<dbReference type="AlphaFoldDB" id="S4P1G9"/>